<dbReference type="InterPro" id="IPR016181">
    <property type="entry name" value="Acyl_CoA_acyltransferase"/>
</dbReference>
<dbReference type="OrthoDB" id="3794209at2759"/>
<feature type="region of interest" description="Disordered" evidence="1">
    <location>
        <begin position="12"/>
        <end position="32"/>
    </location>
</feature>
<accession>A0A6H0XVZ9</accession>
<dbReference type="Proteomes" id="UP000503462">
    <property type="component" value="Chromosome 3"/>
</dbReference>
<dbReference type="Gene3D" id="3.40.630.30">
    <property type="match status" value="1"/>
</dbReference>
<reference evidence="2 3" key="1">
    <citation type="journal article" date="2016" name="Sci. Rep.">
        <title>Peltaster fructicola genome reveals evolution from an invasive phytopathogen to an ectophytic parasite.</title>
        <authorList>
            <person name="Xu C."/>
            <person name="Chen H."/>
            <person name="Gleason M.L."/>
            <person name="Xu J.R."/>
            <person name="Liu H."/>
            <person name="Zhang R."/>
            <person name="Sun G."/>
        </authorList>
    </citation>
    <scope>NUCLEOTIDE SEQUENCE [LARGE SCALE GENOMIC DNA]</scope>
    <source>
        <strain evidence="2 3">LNHT1506</strain>
    </source>
</reference>
<gene>
    <name evidence="2" type="ORF">AMS68_004454</name>
</gene>
<dbReference type="AlphaFoldDB" id="A0A6H0XVZ9"/>
<name>A0A6H0XVZ9_9PEZI</name>
<evidence type="ECO:0000313" key="2">
    <source>
        <dbReference type="EMBL" id="QIW98936.1"/>
    </source>
</evidence>
<keyword evidence="3" id="KW-1185">Reference proteome</keyword>
<sequence length="258" mass="28173">MTALPGITIADSSTSSDLNHGHYDTPVASQPGPKINGEATTITLFSPAQLAQSNFLSSLQTVANDAFRGGHASAKVLPANVDRIVSKQYLLDEVGRAPGTFTYIIHHTDNDTEVIATATMWRFANKPVLEVVGATPSQLETARRNATFHRHDPLPPGIEGWELKLMCVNPNAQKQGLASILLDLCEGEMLRRVTGRDQDRSVNEIRFVLTTIHEINGKFYAKRGFIIDSQVYHPVGTMDSATGFTVSHMSKVMNTDTL</sequence>
<evidence type="ECO:0000313" key="3">
    <source>
        <dbReference type="Proteomes" id="UP000503462"/>
    </source>
</evidence>
<dbReference type="EMBL" id="CP051141">
    <property type="protein sequence ID" value="QIW98936.1"/>
    <property type="molecule type" value="Genomic_DNA"/>
</dbReference>
<protein>
    <recommendedName>
        <fullName evidence="4">N-acetyltransferase domain-containing protein</fullName>
    </recommendedName>
</protein>
<evidence type="ECO:0000256" key="1">
    <source>
        <dbReference type="SAM" id="MobiDB-lite"/>
    </source>
</evidence>
<dbReference type="CDD" id="cd04301">
    <property type="entry name" value="NAT_SF"/>
    <property type="match status" value="1"/>
</dbReference>
<evidence type="ECO:0008006" key="4">
    <source>
        <dbReference type="Google" id="ProtNLM"/>
    </source>
</evidence>
<dbReference type="SUPFAM" id="SSF55729">
    <property type="entry name" value="Acyl-CoA N-acyltransferases (Nat)"/>
    <property type="match status" value="1"/>
</dbReference>
<proteinExistence type="predicted"/>
<organism evidence="2 3">
    <name type="scientific">Peltaster fructicola</name>
    <dbReference type="NCBI Taxonomy" id="286661"/>
    <lineage>
        <taxon>Eukaryota</taxon>
        <taxon>Fungi</taxon>
        <taxon>Dikarya</taxon>
        <taxon>Ascomycota</taxon>
        <taxon>Pezizomycotina</taxon>
        <taxon>Dothideomycetes</taxon>
        <taxon>Dothideomycetes incertae sedis</taxon>
        <taxon>Peltaster</taxon>
    </lineage>
</organism>